<organism evidence="7 8">
    <name type="scientific">Aureobasidium pullulans</name>
    <name type="common">Black yeast</name>
    <name type="synonym">Pullularia pullulans</name>
    <dbReference type="NCBI Taxonomy" id="5580"/>
    <lineage>
        <taxon>Eukaryota</taxon>
        <taxon>Fungi</taxon>
        <taxon>Dikarya</taxon>
        <taxon>Ascomycota</taxon>
        <taxon>Pezizomycotina</taxon>
        <taxon>Dothideomycetes</taxon>
        <taxon>Dothideomycetidae</taxon>
        <taxon>Dothideales</taxon>
        <taxon>Saccotheciaceae</taxon>
        <taxon>Aureobasidium</taxon>
    </lineage>
</organism>
<dbReference type="PROSITE" id="PS50127">
    <property type="entry name" value="UBC_2"/>
    <property type="match status" value="1"/>
</dbReference>
<keyword evidence="3" id="KW-0548">Nucleotidyltransferase</keyword>
<evidence type="ECO:0000259" key="6">
    <source>
        <dbReference type="PROSITE" id="PS50127"/>
    </source>
</evidence>
<evidence type="ECO:0000256" key="4">
    <source>
        <dbReference type="ARBA" id="ARBA00023027"/>
    </source>
</evidence>
<evidence type="ECO:0000256" key="1">
    <source>
        <dbReference type="ARBA" id="ARBA00022676"/>
    </source>
</evidence>
<feature type="region of interest" description="Disordered" evidence="5">
    <location>
        <begin position="862"/>
        <end position="890"/>
    </location>
</feature>
<keyword evidence="1" id="KW-0328">Glycosyltransferase</keyword>
<dbReference type="InterPro" id="IPR000608">
    <property type="entry name" value="UBC"/>
</dbReference>
<evidence type="ECO:0000256" key="3">
    <source>
        <dbReference type="ARBA" id="ARBA00022695"/>
    </source>
</evidence>
<dbReference type="Gene3D" id="3.10.110.10">
    <property type="entry name" value="Ubiquitin Conjugating Enzyme"/>
    <property type="match status" value="1"/>
</dbReference>
<dbReference type="GO" id="GO:0016779">
    <property type="term" value="F:nucleotidyltransferase activity"/>
    <property type="evidence" value="ECO:0007669"/>
    <property type="project" value="UniProtKB-KW"/>
</dbReference>
<name>A0A4S9LEW9_AURPU</name>
<dbReference type="Proteomes" id="UP000306584">
    <property type="component" value="Unassembled WGS sequence"/>
</dbReference>
<feature type="domain" description="UBC core" evidence="6">
    <location>
        <begin position="984"/>
        <end position="1165"/>
    </location>
</feature>
<protein>
    <recommendedName>
        <fullName evidence="6">UBC core domain-containing protein</fullName>
    </recommendedName>
</protein>
<feature type="region of interest" description="Disordered" evidence="5">
    <location>
        <begin position="905"/>
        <end position="937"/>
    </location>
</feature>
<gene>
    <name evidence="7" type="ORF">D6D01_04062</name>
</gene>
<accession>A0A4S9LEW9</accession>
<dbReference type="PANTHER" id="PTHR21328">
    <property type="entry name" value="POLY ADP-RIBOSE POLYMERASE FAMILY, MEMBER PARP"/>
    <property type="match status" value="1"/>
</dbReference>
<proteinExistence type="predicted"/>
<dbReference type="InterPro" id="IPR012317">
    <property type="entry name" value="Poly(ADP-ribose)pol_cat_dom"/>
</dbReference>
<evidence type="ECO:0000313" key="7">
    <source>
        <dbReference type="EMBL" id="THY27981.1"/>
    </source>
</evidence>
<dbReference type="SUPFAM" id="SSF56399">
    <property type="entry name" value="ADP-ribosylation"/>
    <property type="match status" value="1"/>
</dbReference>
<dbReference type="Gene3D" id="3.90.228.10">
    <property type="match status" value="1"/>
</dbReference>
<dbReference type="EMBL" id="QZBD01000125">
    <property type="protein sequence ID" value="THY27981.1"/>
    <property type="molecule type" value="Genomic_DNA"/>
</dbReference>
<keyword evidence="4" id="KW-0520">NAD</keyword>
<feature type="region of interest" description="Disordered" evidence="5">
    <location>
        <begin position="108"/>
        <end position="145"/>
    </location>
</feature>
<evidence type="ECO:0000256" key="5">
    <source>
        <dbReference type="SAM" id="MobiDB-lite"/>
    </source>
</evidence>
<comment type="caution">
    <text evidence="7">The sequence shown here is derived from an EMBL/GenBank/DDBJ whole genome shotgun (WGS) entry which is preliminary data.</text>
</comment>
<evidence type="ECO:0000256" key="2">
    <source>
        <dbReference type="ARBA" id="ARBA00022679"/>
    </source>
</evidence>
<dbReference type="InterPro" id="IPR016135">
    <property type="entry name" value="UBQ-conjugating_enzyme/RWD"/>
</dbReference>
<dbReference type="AlphaFoldDB" id="A0A4S9LEW9"/>
<keyword evidence="2" id="KW-0808">Transferase</keyword>
<sequence>MPRKQFKADLNDAIQGEYGVDSISDCRLGEDDGQFTFVFTHPTLNLPATITASVGEQSDYPHAHEYSLFCDDDASEDAAVCIDSLGKPKGMPIKAFLNLVSGALSGSSTPSLSEPLPNSVEPESDDESPQEQDSDDDDEDAFDGAFGDPVPLTSAAFTTFATIRAESSTVFQSRIRRDFQFAKDAGFRVASFGGLLDNYKCVVSMSIRARSLGISEEAMHAWRIEPSDFIILLIQYKEGYKTKEELDTLQNGGALARNLEIRVGASKKYKPTEQQVTNAFSTIVKATSQNETADPALFRDIFVSKPLNDLMNEQLVSLIRLRDASMSWQGAEDFLADHKGSLGMSSDNTFTKAEHFEPEPASGYPAVVDADHLADLSIKSHSFPLIAMQFMLRHFVRCTEFCLVCHKKMDNLVEAIKPYVCDTPLCLYQYMSLGFGPSIEHEIMMQDKVVDLLISFCYTSANLGRLKDFPTGLYLCVPRSIILGVAAQAGRSVHGLVQPLGAQPSIEGRLEARFNMTKSEILFDDVKPGTICPLKKGDWIALELPDEAGSPLYHCRVANPDLFPSIEIGPLIGQTVSKELSTTPKWSTAFIDKYSVNFDDLSEAEKRGAVYRLLALLPSVKEMNAYLAKQSTPDLARWVDRISPAAFAVLRWTLASNRSCIMAVDEPEKAVHGMPEYMQFRFAMGAPDKEHRFKTAVKKTAKRLDSKYPTLYAWHGSSIQNWHSIIREGLHFSDVVNGRAFGNGVYHAPNAATSMGYSGMGPYGYGNNSVPFIWPNSDLQISSAIALNEIVNAPAEYVSSSPHYVVGQLDWIQTRYLFVKCKPANPDAEQPIPVFDKPPISKLEQDPGRVPIGAANTPIIIPNLSSKPEKGKRKLANTVSPGPKKTKRAKKQNWFMGKIVPTRKIVDSTGDDDNGDVDETHFEDSDLSDASSTVTDDEDREIFMEPQSQQLAVRTGPPPIEFVPGSLDHDKLPKLPMPSYANSMATRRLSQDLNVLLAVQKHTPLHELGWYIDPEKIDNMYQWIIELHSFHMFNEGDEELPLVIDMKKHNVESMVLELRFPGSYPINPPFIRVIRPRFLPFANGGGGHVTAGGAICHALLTSDGWLPTNTIESVLLQIRMAMASIDPAPARLQLRGTYAEGDQNSYGSGEAVDAYRRACKMHGWTVPADFDQTIAEQ</sequence>
<feature type="compositionally biased region" description="Acidic residues" evidence="5">
    <location>
        <begin position="122"/>
        <end position="142"/>
    </location>
</feature>
<dbReference type="Pfam" id="PF00644">
    <property type="entry name" value="PARP"/>
    <property type="match status" value="1"/>
</dbReference>
<evidence type="ECO:0000313" key="8">
    <source>
        <dbReference type="Proteomes" id="UP000306584"/>
    </source>
</evidence>
<dbReference type="CDD" id="cd23802">
    <property type="entry name" value="UBCc_UBE2Q"/>
    <property type="match status" value="1"/>
</dbReference>
<dbReference type="Pfam" id="PF00179">
    <property type="entry name" value="UQ_con"/>
    <property type="match status" value="1"/>
</dbReference>
<dbReference type="FunFam" id="3.10.110.10:FF:000107">
    <property type="entry name" value="Ubiquitin conjugating enzyme, putative"/>
    <property type="match status" value="1"/>
</dbReference>
<dbReference type="GO" id="GO:0003950">
    <property type="term" value="F:NAD+ poly-ADP-ribosyltransferase activity"/>
    <property type="evidence" value="ECO:0007669"/>
    <property type="project" value="InterPro"/>
</dbReference>
<dbReference type="InterPro" id="IPR051838">
    <property type="entry name" value="ARTD_PARP"/>
</dbReference>
<dbReference type="SUPFAM" id="SSF54495">
    <property type="entry name" value="UBC-like"/>
    <property type="match status" value="1"/>
</dbReference>
<reference evidence="7 8" key="1">
    <citation type="submission" date="2018-10" db="EMBL/GenBank/DDBJ databases">
        <title>Fifty Aureobasidium pullulans genomes reveal a recombining polyextremotolerant generalist.</title>
        <authorList>
            <person name="Gostincar C."/>
            <person name="Turk M."/>
            <person name="Zajc J."/>
            <person name="Gunde-Cimerman N."/>
        </authorList>
    </citation>
    <scope>NUCLEOTIDE SEQUENCE [LARGE SCALE GENOMIC DNA]</scope>
    <source>
        <strain evidence="7 8">EXF-6604</strain>
    </source>
</reference>